<comment type="subcellular location">
    <subcellularLocation>
        <location evidence="1">Membrane</location>
        <topology evidence="1">Multi-pass membrane protein</topology>
    </subcellularLocation>
</comment>
<name>A0A6A7MUQ4_9BURK</name>
<proteinExistence type="predicted"/>
<reference evidence="7 8" key="1">
    <citation type="submission" date="2019-10" db="EMBL/GenBank/DDBJ databases">
        <title>Two novel species isolated from a subtropical stream in China.</title>
        <authorList>
            <person name="Lu H."/>
        </authorList>
    </citation>
    <scope>NUCLEOTIDE SEQUENCE [LARGE SCALE GENOMIC DNA]</scope>
    <source>
        <strain evidence="7 8">FT29W</strain>
    </source>
</reference>
<feature type="transmembrane region" description="Helical" evidence="6">
    <location>
        <begin position="21"/>
        <end position="41"/>
    </location>
</feature>
<dbReference type="EMBL" id="WHUG01000001">
    <property type="protein sequence ID" value="MQA36675.1"/>
    <property type="molecule type" value="Genomic_DNA"/>
</dbReference>
<keyword evidence="8" id="KW-1185">Reference proteome</keyword>
<dbReference type="GO" id="GO:0016020">
    <property type="term" value="C:membrane"/>
    <property type="evidence" value="ECO:0007669"/>
    <property type="project" value="UniProtKB-SubCell"/>
</dbReference>
<dbReference type="PANTHER" id="PTHR12778">
    <property type="entry name" value="SOLUTE CARRIER FAMILY 33 ACETYL-COA TRANSPORTER -RELATED"/>
    <property type="match status" value="1"/>
</dbReference>
<evidence type="ECO:0000256" key="4">
    <source>
        <dbReference type="ARBA" id="ARBA00022989"/>
    </source>
</evidence>
<feature type="transmembrane region" description="Helical" evidence="6">
    <location>
        <begin position="329"/>
        <end position="353"/>
    </location>
</feature>
<evidence type="ECO:0000256" key="5">
    <source>
        <dbReference type="ARBA" id="ARBA00023136"/>
    </source>
</evidence>
<evidence type="ECO:0000256" key="2">
    <source>
        <dbReference type="ARBA" id="ARBA00022448"/>
    </source>
</evidence>
<gene>
    <name evidence="7" type="ORF">GEV02_00815</name>
</gene>
<dbReference type="InterPro" id="IPR004752">
    <property type="entry name" value="AmpG_permease/AT-1"/>
</dbReference>
<dbReference type="AlphaFoldDB" id="A0A6A7MUQ4"/>
<evidence type="ECO:0000256" key="6">
    <source>
        <dbReference type="SAM" id="Phobius"/>
    </source>
</evidence>
<feature type="transmembrane region" description="Helical" evidence="6">
    <location>
        <begin position="392"/>
        <end position="411"/>
    </location>
</feature>
<dbReference type="SUPFAM" id="SSF103473">
    <property type="entry name" value="MFS general substrate transporter"/>
    <property type="match status" value="1"/>
</dbReference>
<keyword evidence="5 6" id="KW-0472">Membrane</keyword>
<dbReference type="InterPro" id="IPR036259">
    <property type="entry name" value="MFS_trans_sf"/>
</dbReference>
<evidence type="ECO:0000256" key="1">
    <source>
        <dbReference type="ARBA" id="ARBA00004141"/>
    </source>
</evidence>
<dbReference type="PANTHER" id="PTHR12778:SF10">
    <property type="entry name" value="MAJOR FACILITATOR SUPERFAMILY DOMAIN-CONTAINING PROTEIN 3"/>
    <property type="match status" value="1"/>
</dbReference>
<comment type="caution">
    <text evidence="7">The sequence shown here is derived from an EMBL/GenBank/DDBJ whole genome shotgun (WGS) entry which is preliminary data.</text>
</comment>
<accession>A0A6A7MUQ4</accession>
<dbReference type="Proteomes" id="UP000440498">
    <property type="component" value="Unassembled WGS sequence"/>
</dbReference>
<evidence type="ECO:0000313" key="8">
    <source>
        <dbReference type="Proteomes" id="UP000440498"/>
    </source>
</evidence>
<feature type="transmembrane region" description="Helical" evidence="6">
    <location>
        <begin position="61"/>
        <end position="78"/>
    </location>
</feature>
<organism evidence="7 8">
    <name type="scientific">Rugamonas aquatica</name>
    <dbReference type="NCBI Taxonomy" id="2743357"/>
    <lineage>
        <taxon>Bacteria</taxon>
        <taxon>Pseudomonadati</taxon>
        <taxon>Pseudomonadota</taxon>
        <taxon>Betaproteobacteria</taxon>
        <taxon>Burkholderiales</taxon>
        <taxon>Oxalobacteraceae</taxon>
        <taxon>Telluria group</taxon>
        <taxon>Rugamonas</taxon>
    </lineage>
</organism>
<feature type="transmembrane region" description="Helical" evidence="6">
    <location>
        <begin position="90"/>
        <end position="110"/>
    </location>
</feature>
<feature type="transmembrane region" description="Helical" evidence="6">
    <location>
        <begin position="272"/>
        <end position="295"/>
    </location>
</feature>
<dbReference type="Gene3D" id="1.20.1250.20">
    <property type="entry name" value="MFS general substrate transporter like domains"/>
    <property type="match status" value="2"/>
</dbReference>
<keyword evidence="4 6" id="KW-1133">Transmembrane helix</keyword>
<keyword evidence="2" id="KW-0813">Transport</keyword>
<dbReference type="InterPro" id="IPR011701">
    <property type="entry name" value="MFS"/>
</dbReference>
<evidence type="ECO:0000256" key="3">
    <source>
        <dbReference type="ARBA" id="ARBA00022692"/>
    </source>
</evidence>
<feature type="transmembrane region" description="Helical" evidence="6">
    <location>
        <begin position="116"/>
        <end position="143"/>
    </location>
</feature>
<dbReference type="RefSeq" id="WP_152836062.1">
    <property type="nucleotide sequence ID" value="NZ_WHUG01000001.1"/>
</dbReference>
<feature type="transmembrane region" description="Helical" evidence="6">
    <location>
        <begin position="365"/>
        <end position="386"/>
    </location>
</feature>
<feature type="transmembrane region" description="Helical" evidence="6">
    <location>
        <begin position="302"/>
        <end position="323"/>
    </location>
</feature>
<keyword evidence="3 6" id="KW-0812">Transmembrane</keyword>
<sequence length="421" mass="45322">MLDTIVDGAVKAPAARPSHTWPILGAIVVIYLALGTIMGFLQGLGPVLRGQGIPLRDMRGLFLVLIPFGLAFLWAPWVDRLRWPWLRHRSGWILSMQALALLAVVTMAGMPMPTTSWWPTLILACVATAAVATTDLAVDAFCVEHVNAAHRARAAAAKMGGISIGVFVGGGVIVGEYARLQWQDSLLCIAAILALACVPVRSLSVRERGGRTAAHRANAAGQANPSSLRSALRDQVLRQRLLRVTLVTCSLLALFSFNRLLLTDMGVPLARIAWLLGTITPLANAIACLFTPWLCRRWPARVVAWWAAGFGICATLLLAAAYWNQQQDLAIAAAIASSAAAAALYVVLASLILGWADQRRAATDYALLYGLGRLFATITLLLLPAWIAHIGWIRFLLVDATAFLIALTLLLRLPPNEAGRT</sequence>
<evidence type="ECO:0000313" key="7">
    <source>
        <dbReference type="EMBL" id="MQA36675.1"/>
    </source>
</evidence>
<feature type="transmembrane region" description="Helical" evidence="6">
    <location>
        <begin position="155"/>
        <end position="174"/>
    </location>
</feature>
<feature type="transmembrane region" description="Helical" evidence="6">
    <location>
        <begin position="180"/>
        <end position="198"/>
    </location>
</feature>
<feature type="transmembrane region" description="Helical" evidence="6">
    <location>
        <begin position="241"/>
        <end position="260"/>
    </location>
</feature>
<protein>
    <submittedName>
        <fullName evidence="7">MFS transporter</fullName>
    </submittedName>
</protein>
<dbReference type="Pfam" id="PF07690">
    <property type="entry name" value="MFS_1"/>
    <property type="match status" value="1"/>
</dbReference>
<dbReference type="GO" id="GO:0022857">
    <property type="term" value="F:transmembrane transporter activity"/>
    <property type="evidence" value="ECO:0007669"/>
    <property type="project" value="InterPro"/>
</dbReference>